<dbReference type="InterPro" id="IPR036291">
    <property type="entry name" value="NAD(P)-bd_dom_sf"/>
</dbReference>
<accession>A0A844HX42</accession>
<evidence type="ECO:0000313" key="4">
    <source>
        <dbReference type="Proteomes" id="UP000449846"/>
    </source>
</evidence>
<dbReference type="PANTHER" id="PTHR24321">
    <property type="entry name" value="DEHYDROGENASES, SHORT CHAIN"/>
    <property type="match status" value="1"/>
</dbReference>
<evidence type="ECO:0000256" key="1">
    <source>
        <dbReference type="ARBA" id="ARBA00006484"/>
    </source>
</evidence>
<comment type="similarity">
    <text evidence="1">Belongs to the short-chain dehydrogenases/reductases (SDR) family.</text>
</comment>
<dbReference type="FunFam" id="3.40.50.720:FF:000084">
    <property type="entry name" value="Short-chain dehydrogenase reductase"/>
    <property type="match status" value="1"/>
</dbReference>
<dbReference type="InterPro" id="IPR002347">
    <property type="entry name" value="SDR_fam"/>
</dbReference>
<dbReference type="Gene3D" id="3.40.50.720">
    <property type="entry name" value="NAD(P)-binding Rossmann-like Domain"/>
    <property type="match status" value="1"/>
</dbReference>
<keyword evidence="4" id="KW-1185">Reference proteome</keyword>
<dbReference type="PRINTS" id="PR00081">
    <property type="entry name" value="GDHRDH"/>
</dbReference>
<sequence length="267" mass="28300">MNMNDKPIAVVTGGAGGIGQVICRLLAREGWRVVVCDINLEGAQAVAAECGGHARRIDITDADAVEATVEQIEQEIGPVVAVAHSAATFGELKPVEEVSLADWDRITSLVHRGTYVVSVAFAKRMARRGKGSFVALSSWNGVRSARMHAYCSSKAAVNLLMEGMAMEWGRSGLRFNAVSPGVVMTERVAERIRTGTRYTMNPIEMTALGRLVTSEEVAEAVAFLMSDRASGITGANLLVDTGTTISQAWGLFGGVPAPRPQDEGAPA</sequence>
<dbReference type="GO" id="GO:0016491">
    <property type="term" value="F:oxidoreductase activity"/>
    <property type="evidence" value="ECO:0007669"/>
    <property type="project" value="UniProtKB-KW"/>
</dbReference>
<reference evidence="3 4" key="1">
    <citation type="submission" date="2019-11" db="EMBL/GenBank/DDBJ databases">
        <authorList>
            <person name="Dong K."/>
        </authorList>
    </citation>
    <scope>NUCLEOTIDE SEQUENCE [LARGE SCALE GENOMIC DNA]</scope>
    <source>
        <strain evidence="3 4">NBRC 112902</strain>
    </source>
</reference>
<dbReference type="InterPro" id="IPR020904">
    <property type="entry name" value="Sc_DH/Rdtase_CS"/>
</dbReference>
<dbReference type="PANTHER" id="PTHR24321:SF8">
    <property type="entry name" value="ESTRADIOL 17-BETA-DEHYDROGENASE 8-RELATED"/>
    <property type="match status" value="1"/>
</dbReference>
<name>A0A844HX42_9RHOB</name>
<keyword evidence="2" id="KW-0560">Oxidoreductase</keyword>
<dbReference type="EMBL" id="WMIG01000024">
    <property type="protein sequence ID" value="MTH62032.1"/>
    <property type="molecule type" value="Genomic_DNA"/>
</dbReference>
<organism evidence="3 4">
    <name type="scientific">Paracoccus litorisediminis</name>
    <dbReference type="NCBI Taxonomy" id="2006130"/>
    <lineage>
        <taxon>Bacteria</taxon>
        <taxon>Pseudomonadati</taxon>
        <taxon>Pseudomonadota</taxon>
        <taxon>Alphaproteobacteria</taxon>
        <taxon>Rhodobacterales</taxon>
        <taxon>Paracoccaceae</taxon>
        <taxon>Paracoccus</taxon>
    </lineage>
</organism>
<protein>
    <submittedName>
        <fullName evidence="3">SDR family oxidoreductase</fullName>
    </submittedName>
</protein>
<comment type="caution">
    <text evidence="3">The sequence shown here is derived from an EMBL/GenBank/DDBJ whole genome shotgun (WGS) entry which is preliminary data.</text>
</comment>
<dbReference type="OrthoDB" id="7157698at2"/>
<dbReference type="PROSITE" id="PS00061">
    <property type="entry name" value="ADH_SHORT"/>
    <property type="match status" value="1"/>
</dbReference>
<dbReference type="Pfam" id="PF13561">
    <property type="entry name" value="adh_short_C2"/>
    <property type="match status" value="1"/>
</dbReference>
<gene>
    <name evidence="3" type="ORF">GL300_22805</name>
</gene>
<dbReference type="AlphaFoldDB" id="A0A844HX42"/>
<dbReference type="RefSeq" id="WP_155041983.1">
    <property type="nucleotide sequence ID" value="NZ_WMIG01000024.1"/>
</dbReference>
<evidence type="ECO:0000313" key="3">
    <source>
        <dbReference type="EMBL" id="MTH62032.1"/>
    </source>
</evidence>
<dbReference type="SUPFAM" id="SSF51735">
    <property type="entry name" value="NAD(P)-binding Rossmann-fold domains"/>
    <property type="match status" value="1"/>
</dbReference>
<proteinExistence type="inferred from homology"/>
<dbReference type="Proteomes" id="UP000449846">
    <property type="component" value="Unassembled WGS sequence"/>
</dbReference>
<evidence type="ECO:0000256" key="2">
    <source>
        <dbReference type="ARBA" id="ARBA00023002"/>
    </source>
</evidence>
<dbReference type="CDD" id="cd05233">
    <property type="entry name" value="SDR_c"/>
    <property type="match status" value="1"/>
</dbReference>